<reference evidence="1 2" key="1">
    <citation type="submission" date="2016-10" db="EMBL/GenBank/DDBJ databases">
        <authorList>
            <person name="de Groot N.N."/>
        </authorList>
    </citation>
    <scope>NUCLEOTIDE SEQUENCE [LARGE SCALE GENOMIC DNA]</scope>
    <source>
        <strain evidence="1 2">DSM 17925</strain>
    </source>
</reference>
<proteinExistence type="predicted"/>
<protein>
    <submittedName>
        <fullName evidence="1">Uncharacterized protein</fullName>
    </submittedName>
</protein>
<accession>A0A1I0RFF7</accession>
<dbReference type="AlphaFoldDB" id="A0A1I0RFF7"/>
<organism evidence="1 2">
    <name type="scientific">Cognatiyoonia koreensis</name>
    <dbReference type="NCBI Taxonomy" id="364200"/>
    <lineage>
        <taxon>Bacteria</taxon>
        <taxon>Pseudomonadati</taxon>
        <taxon>Pseudomonadota</taxon>
        <taxon>Alphaproteobacteria</taxon>
        <taxon>Rhodobacterales</taxon>
        <taxon>Paracoccaceae</taxon>
        <taxon>Cognatiyoonia</taxon>
    </lineage>
</organism>
<gene>
    <name evidence="1" type="ORF">SAMN04488515_2605</name>
</gene>
<sequence>MAGLQLTKTKLIGGVWEGVLTGVKGEEPPTLTLSHLNETLEGPDISKEADQWFVRVAIPTDRIADGVQTFIIAEAESGETLASFALLSGSALTDDIRSEIDLLRAELDMLKRAFRRHCVETM</sequence>
<evidence type="ECO:0000313" key="2">
    <source>
        <dbReference type="Proteomes" id="UP000199167"/>
    </source>
</evidence>
<dbReference type="Proteomes" id="UP000199167">
    <property type="component" value="Unassembled WGS sequence"/>
</dbReference>
<dbReference type="STRING" id="364200.SAMN04488515_2605"/>
<dbReference type="RefSeq" id="WP_089995512.1">
    <property type="nucleotide sequence ID" value="NZ_FOIZ01000002.1"/>
</dbReference>
<dbReference type="OrthoDB" id="7772846at2"/>
<dbReference type="EMBL" id="FOIZ01000002">
    <property type="protein sequence ID" value="SEW39500.1"/>
    <property type="molecule type" value="Genomic_DNA"/>
</dbReference>
<keyword evidence="2" id="KW-1185">Reference proteome</keyword>
<name>A0A1I0RFF7_9RHOB</name>
<evidence type="ECO:0000313" key="1">
    <source>
        <dbReference type="EMBL" id="SEW39500.1"/>
    </source>
</evidence>